<accession>A0A8S5S2M7</accession>
<proteinExistence type="predicted"/>
<evidence type="ECO:0000313" key="1">
    <source>
        <dbReference type="EMBL" id="DAF45230.1"/>
    </source>
</evidence>
<organism evidence="1">
    <name type="scientific">Siphoviridae sp. ctBLh2</name>
    <dbReference type="NCBI Taxonomy" id="2827803"/>
    <lineage>
        <taxon>Viruses</taxon>
        <taxon>Duplodnaviria</taxon>
        <taxon>Heunggongvirae</taxon>
        <taxon>Uroviricota</taxon>
        <taxon>Caudoviricetes</taxon>
    </lineage>
</organism>
<dbReference type="InterPro" id="IPR000600">
    <property type="entry name" value="ROK"/>
</dbReference>
<dbReference type="SUPFAM" id="SSF53067">
    <property type="entry name" value="Actin-like ATPase domain"/>
    <property type="match status" value="1"/>
</dbReference>
<name>A0A8S5S2M7_9CAUD</name>
<dbReference type="Gene3D" id="3.30.420.40">
    <property type="match status" value="2"/>
</dbReference>
<keyword evidence="1" id="KW-0418">Kinase</keyword>
<reference evidence="1" key="1">
    <citation type="journal article" date="2021" name="Proc. Natl. Acad. Sci. U.S.A.">
        <title>A Catalog of Tens of Thousands of Viruses from Human Metagenomes Reveals Hidden Associations with Chronic Diseases.</title>
        <authorList>
            <person name="Tisza M.J."/>
            <person name="Buck C.B."/>
        </authorList>
    </citation>
    <scope>NUCLEOTIDE SEQUENCE</scope>
    <source>
        <strain evidence="1">CtBLh2</strain>
    </source>
</reference>
<protein>
    <submittedName>
        <fullName evidence="1">Transcriptional regulator/sugar kinase</fullName>
    </submittedName>
</protein>
<dbReference type="EMBL" id="BK032514">
    <property type="protein sequence ID" value="DAF45230.1"/>
    <property type="molecule type" value="Genomic_DNA"/>
</dbReference>
<dbReference type="InterPro" id="IPR043129">
    <property type="entry name" value="ATPase_NBD"/>
</dbReference>
<dbReference type="GO" id="GO:0016301">
    <property type="term" value="F:kinase activity"/>
    <property type="evidence" value="ECO:0007669"/>
    <property type="project" value="UniProtKB-KW"/>
</dbReference>
<keyword evidence="1" id="KW-0808">Transferase</keyword>
<dbReference type="CDD" id="cd23763">
    <property type="entry name" value="ASKHA_ATPase_ROK"/>
    <property type="match status" value="1"/>
</dbReference>
<dbReference type="Pfam" id="PF00480">
    <property type="entry name" value="ROK"/>
    <property type="match status" value="1"/>
</dbReference>
<sequence>MRIGVDLGGTNVRVGLVDEGRIVRLLSEPCRADRSEEEVLGHIASLIEQLMAPGVECIGIGVPSVVDAVRGIVYNVVGIPSWREVHLKERFEERFGVPVHVNNDCNCFALGVCRFGEALGCRDVVCIALGTGVGAGIVIDGKLYSGPNTGAGEIGSIPYLDRDYEYYCSSRFFVGRGTSGKEAFERAAAGDPGALALWREFGGHIGQLVMLALYAYDPEAIVFGGSISQAFDFFREAMYERLAEFPYARTVERLRIGCSKIENVGLLGASACE</sequence>
<dbReference type="PANTHER" id="PTHR18964:SF149">
    <property type="entry name" value="BIFUNCTIONAL UDP-N-ACETYLGLUCOSAMINE 2-EPIMERASE_N-ACETYLMANNOSAMINE KINASE"/>
    <property type="match status" value="1"/>
</dbReference>
<dbReference type="PANTHER" id="PTHR18964">
    <property type="entry name" value="ROK (REPRESSOR, ORF, KINASE) FAMILY"/>
    <property type="match status" value="1"/>
</dbReference>